<dbReference type="Proteomes" id="UP000317171">
    <property type="component" value="Chromosome"/>
</dbReference>
<protein>
    <recommendedName>
        <fullName evidence="4">Nickel uptake substrate-specific transmembrane region</fullName>
    </recommendedName>
</protein>
<feature type="chain" id="PRO_5022024493" description="Nickel uptake substrate-specific transmembrane region" evidence="1">
    <location>
        <begin position="29"/>
        <end position="135"/>
    </location>
</feature>
<reference evidence="2 3" key="1">
    <citation type="submission" date="2019-02" db="EMBL/GenBank/DDBJ databases">
        <title>Deep-cultivation of Planctomycetes and their phenomic and genomic characterization uncovers novel biology.</title>
        <authorList>
            <person name="Wiegand S."/>
            <person name="Jogler M."/>
            <person name="Boedeker C."/>
            <person name="Pinto D."/>
            <person name="Vollmers J."/>
            <person name="Rivas-Marin E."/>
            <person name="Kohn T."/>
            <person name="Peeters S.H."/>
            <person name="Heuer A."/>
            <person name="Rast P."/>
            <person name="Oberbeckmann S."/>
            <person name="Bunk B."/>
            <person name="Jeske O."/>
            <person name="Meyerdierks A."/>
            <person name="Storesund J.E."/>
            <person name="Kallscheuer N."/>
            <person name="Luecker S."/>
            <person name="Lage O.M."/>
            <person name="Pohl T."/>
            <person name="Merkel B.J."/>
            <person name="Hornburger P."/>
            <person name="Mueller R.-W."/>
            <person name="Bruemmer F."/>
            <person name="Labrenz M."/>
            <person name="Spormann A.M."/>
            <person name="Op den Camp H."/>
            <person name="Overmann J."/>
            <person name="Amann R."/>
            <person name="Jetten M.S.M."/>
            <person name="Mascher T."/>
            <person name="Medema M.H."/>
            <person name="Devos D.P."/>
            <person name="Kaster A.-K."/>
            <person name="Ovreas L."/>
            <person name="Rohde M."/>
            <person name="Galperin M.Y."/>
            <person name="Jogler C."/>
        </authorList>
    </citation>
    <scope>NUCLEOTIDE SEQUENCE [LARGE SCALE GENOMIC DNA]</scope>
    <source>
        <strain evidence="2 3">Pan241w</strain>
    </source>
</reference>
<dbReference type="PROSITE" id="PS51257">
    <property type="entry name" value="PROKAR_LIPOPROTEIN"/>
    <property type="match status" value="1"/>
</dbReference>
<dbReference type="RefSeq" id="WP_145219470.1">
    <property type="nucleotide sequence ID" value="NZ_CP036269.1"/>
</dbReference>
<evidence type="ECO:0000313" key="2">
    <source>
        <dbReference type="EMBL" id="QDT44210.1"/>
    </source>
</evidence>
<gene>
    <name evidence="2" type="ORF">Pan241w_43180</name>
</gene>
<accession>A0A517RJZ3</accession>
<dbReference type="AlphaFoldDB" id="A0A517RJZ3"/>
<proteinExistence type="predicted"/>
<evidence type="ECO:0000313" key="3">
    <source>
        <dbReference type="Proteomes" id="UP000317171"/>
    </source>
</evidence>
<keyword evidence="1" id="KW-0732">Signal</keyword>
<evidence type="ECO:0000256" key="1">
    <source>
        <dbReference type="SAM" id="SignalP"/>
    </source>
</evidence>
<sequence length="135" mass="14306" precursor="true">MRGYSVRLQLACLAACLLFVTGCGGSSDAPTTVKVEGTVTFDGEPLSEGSIVFDPADGKGGSSAGGIENGKFMFDSQLGQKKVLISASRDTGKKDQYDEPITESYIPAQYNSQTTLTADVKADGENKYTFELKSK</sequence>
<organism evidence="2 3">
    <name type="scientific">Gimesia alba</name>
    <dbReference type="NCBI Taxonomy" id="2527973"/>
    <lineage>
        <taxon>Bacteria</taxon>
        <taxon>Pseudomonadati</taxon>
        <taxon>Planctomycetota</taxon>
        <taxon>Planctomycetia</taxon>
        <taxon>Planctomycetales</taxon>
        <taxon>Planctomycetaceae</taxon>
        <taxon>Gimesia</taxon>
    </lineage>
</organism>
<evidence type="ECO:0008006" key="4">
    <source>
        <dbReference type="Google" id="ProtNLM"/>
    </source>
</evidence>
<dbReference type="KEGG" id="gaz:Pan241w_43180"/>
<name>A0A517RJZ3_9PLAN</name>
<dbReference type="OrthoDB" id="287681at2"/>
<dbReference type="EMBL" id="CP036269">
    <property type="protein sequence ID" value="QDT44210.1"/>
    <property type="molecule type" value="Genomic_DNA"/>
</dbReference>
<keyword evidence="3" id="KW-1185">Reference proteome</keyword>
<feature type="signal peptide" evidence="1">
    <location>
        <begin position="1"/>
        <end position="28"/>
    </location>
</feature>